<dbReference type="InterPro" id="IPR007016">
    <property type="entry name" value="O-antigen_ligase-rel_domated"/>
</dbReference>
<gene>
    <name evidence="8" type="ORF">GGR39_002204</name>
</gene>
<keyword evidence="9" id="KW-1185">Reference proteome</keyword>
<evidence type="ECO:0000256" key="6">
    <source>
        <dbReference type="SAM" id="Phobius"/>
    </source>
</evidence>
<dbReference type="GO" id="GO:0016020">
    <property type="term" value="C:membrane"/>
    <property type="evidence" value="ECO:0007669"/>
    <property type="project" value="UniProtKB-SubCell"/>
</dbReference>
<dbReference type="AlphaFoldDB" id="A0A7W6FZW5"/>
<feature type="transmembrane region" description="Helical" evidence="6">
    <location>
        <begin position="180"/>
        <end position="197"/>
    </location>
</feature>
<dbReference type="PANTHER" id="PTHR37422">
    <property type="entry name" value="TEICHURONIC ACID BIOSYNTHESIS PROTEIN TUAE"/>
    <property type="match status" value="1"/>
</dbReference>
<evidence type="ECO:0000256" key="3">
    <source>
        <dbReference type="ARBA" id="ARBA00022989"/>
    </source>
</evidence>
<feature type="region of interest" description="Disordered" evidence="5">
    <location>
        <begin position="456"/>
        <end position="476"/>
    </location>
</feature>
<feature type="transmembrane region" description="Helical" evidence="6">
    <location>
        <begin position="25"/>
        <end position="47"/>
    </location>
</feature>
<reference evidence="8 9" key="1">
    <citation type="submission" date="2020-08" db="EMBL/GenBank/DDBJ databases">
        <title>Genomic Encyclopedia of Type Strains, Phase IV (KMG-IV): sequencing the most valuable type-strain genomes for metagenomic binning, comparative biology and taxonomic classification.</title>
        <authorList>
            <person name="Goeker M."/>
        </authorList>
    </citation>
    <scope>NUCLEOTIDE SEQUENCE [LARGE SCALE GENOMIC DNA]</scope>
    <source>
        <strain evidence="8 9">DSM 27568</strain>
    </source>
</reference>
<comment type="subcellular location">
    <subcellularLocation>
        <location evidence="1">Membrane</location>
        <topology evidence="1">Multi-pass membrane protein</topology>
    </subcellularLocation>
</comment>
<feature type="domain" description="O-antigen ligase-related" evidence="7">
    <location>
        <begin position="213"/>
        <end position="355"/>
    </location>
</feature>
<feature type="transmembrane region" description="Helical" evidence="6">
    <location>
        <begin position="204"/>
        <end position="222"/>
    </location>
</feature>
<feature type="transmembrane region" description="Helical" evidence="6">
    <location>
        <begin position="343"/>
        <end position="365"/>
    </location>
</feature>
<sequence>MATVLPTQHDFAAQAFERVMRLRRLIASVALFILLELSLVGLAPYADTVASATSQQGDIGRQVLILGALGLLMIAPSNARPPMAVPTSILILLGYCLLTCLWAIEPALAMRRLALTTAAIWIVVRSVGDLGAVRTLNLMRIVLVVLLVANFVSIYATPLAKHLATDESSIIDDWRGVMSHKNVAGVACSMTILFFAFDRTSSRMPPWVHALVLSAATVFLVMSNAKTSIGMVVIALAAGFAMQFYNPRHRSMALPAGVTAAGLIVLYVFMYSGIIERILNDPFALTGRGSIWPPLLEYAGDHLLTGSGFGSFWQIGDRSPIFDYARGWVAHNIGSGHNGYLDLLVTIGLPGLVLAVAVLLVWPMIRLLCSLSISRPRRALLCSILVFCAGSNITESTLLDRTAVVEIFLVIAVVLIHRLSDQSAGAHQYLRERMIRLATRNSFKAIRSRIATGDWSRPGAVRDAAGTPEPAEDRIG</sequence>
<keyword evidence="2 6" id="KW-0812">Transmembrane</keyword>
<accession>A0A7W6FZW5</accession>
<organism evidence="8 9">
    <name type="scientific">Novosphingobium fluoreni</name>
    <dbReference type="NCBI Taxonomy" id="1391222"/>
    <lineage>
        <taxon>Bacteria</taxon>
        <taxon>Pseudomonadati</taxon>
        <taxon>Pseudomonadota</taxon>
        <taxon>Alphaproteobacteria</taxon>
        <taxon>Sphingomonadales</taxon>
        <taxon>Sphingomonadaceae</taxon>
        <taxon>Novosphingobium</taxon>
    </lineage>
</organism>
<dbReference type="RefSeq" id="WP_183617159.1">
    <property type="nucleotide sequence ID" value="NZ_JACIDY010000005.1"/>
</dbReference>
<feature type="transmembrane region" description="Helical" evidence="6">
    <location>
        <begin position="140"/>
        <end position="160"/>
    </location>
</feature>
<proteinExistence type="predicted"/>
<comment type="caution">
    <text evidence="8">The sequence shown here is derived from an EMBL/GenBank/DDBJ whole genome shotgun (WGS) entry which is preliminary data.</text>
</comment>
<evidence type="ECO:0000313" key="9">
    <source>
        <dbReference type="Proteomes" id="UP000561459"/>
    </source>
</evidence>
<keyword evidence="4 6" id="KW-0472">Membrane</keyword>
<evidence type="ECO:0000256" key="2">
    <source>
        <dbReference type="ARBA" id="ARBA00022692"/>
    </source>
</evidence>
<evidence type="ECO:0000256" key="4">
    <source>
        <dbReference type="ARBA" id="ARBA00023136"/>
    </source>
</evidence>
<protein>
    <submittedName>
        <fullName evidence="8">O-antigen ligase</fullName>
    </submittedName>
</protein>
<dbReference type="Proteomes" id="UP000561459">
    <property type="component" value="Unassembled WGS sequence"/>
</dbReference>
<feature type="transmembrane region" description="Helical" evidence="6">
    <location>
        <begin position="228"/>
        <end position="245"/>
    </location>
</feature>
<dbReference type="GO" id="GO:0016874">
    <property type="term" value="F:ligase activity"/>
    <property type="evidence" value="ECO:0007669"/>
    <property type="project" value="UniProtKB-KW"/>
</dbReference>
<name>A0A7W6FZW5_9SPHN</name>
<feature type="transmembrane region" description="Helical" evidence="6">
    <location>
        <begin position="252"/>
        <end position="274"/>
    </location>
</feature>
<dbReference type="Pfam" id="PF04932">
    <property type="entry name" value="Wzy_C"/>
    <property type="match status" value="1"/>
</dbReference>
<dbReference type="InterPro" id="IPR051533">
    <property type="entry name" value="WaaL-like"/>
</dbReference>
<dbReference type="PANTHER" id="PTHR37422:SF13">
    <property type="entry name" value="LIPOPOLYSACCHARIDE BIOSYNTHESIS PROTEIN PA4999-RELATED"/>
    <property type="match status" value="1"/>
</dbReference>
<feature type="transmembrane region" description="Helical" evidence="6">
    <location>
        <begin position="83"/>
        <end position="104"/>
    </location>
</feature>
<evidence type="ECO:0000256" key="5">
    <source>
        <dbReference type="SAM" id="MobiDB-lite"/>
    </source>
</evidence>
<evidence type="ECO:0000313" key="8">
    <source>
        <dbReference type="EMBL" id="MBB3940547.1"/>
    </source>
</evidence>
<evidence type="ECO:0000256" key="1">
    <source>
        <dbReference type="ARBA" id="ARBA00004141"/>
    </source>
</evidence>
<dbReference type="EMBL" id="JACIDY010000005">
    <property type="protein sequence ID" value="MBB3940547.1"/>
    <property type="molecule type" value="Genomic_DNA"/>
</dbReference>
<evidence type="ECO:0000259" key="7">
    <source>
        <dbReference type="Pfam" id="PF04932"/>
    </source>
</evidence>
<keyword evidence="3 6" id="KW-1133">Transmembrane helix</keyword>
<keyword evidence="8" id="KW-0436">Ligase</keyword>